<reference evidence="2" key="1">
    <citation type="journal article" date="2022" name="bioRxiv">
        <title>Sequencing and chromosome-scale assembly of the giantPleurodeles waltlgenome.</title>
        <authorList>
            <person name="Brown T."/>
            <person name="Elewa A."/>
            <person name="Iarovenko S."/>
            <person name="Subramanian E."/>
            <person name="Araus A.J."/>
            <person name="Petzold A."/>
            <person name="Susuki M."/>
            <person name="Suzuki K.-i.T."/>
            <person name="Hayashi T."/>
            <person name="Toyoda A."/>
            <person name="Oliveira C."/>
            <person name="Osipova E."/>
            <person name="Leigh N.D."/>
            <person name="Simon A."/>
            <person name="Yun M.H."/>
        </authorList>
    </citation>
    <scope>NUCLEOTIDE SEQUENCE</scope>
    <source>
        <strain evidence="2">20211129_DDA</strain>
        <tissue evidence="2">Liver</tissue>
    </source>
</reference>
<dbReference type="EMBL" id="JANPWB010000001">
    <property type="protein sequence ID" value="KAJ1216329.1"/>
    <property type="molecule type" value="Genomic_DNA"/>
</dbReference>
<name>A0AAV7WSM6_PLEWA</name>
<dbReference type="AlphaFoldDB" id="A0AAV7WSM6"/>
<evidence type="ECO:0000256" key="1">
    <source>
        <dbReference type="SAM" id="MobiDB-lite"/>
    </source>
</evidence>
<sequence length="97" mass="10620">MEGVNIVEKKELKSLARVSMTDWYVCVMATGYSQDADSEEHSAAHTTRGKEKADSVVGPGTKTTHKGPVWILEPLADGLAVWITGHSFVKCASREWT</sequence>
<accession>A0AAV7WSM6</accession>
<protein>
    <submittedName>
        <fullName evidence="2">Uncharacterized protein</fullName>
    </submittedName>
</protein>
<comment type="caution">
    <text evidence="2">The sequence shown here is derived from an EMBL/GenBank/DDBJ whole genome shotgun (WGS) entry which is preliminary data.</text>
</comment>
<dbReference type="Proteomes" id="UP001066276">
    <property type="component" value="Chromosome 1_1"/>
</dbReference>
<organism evidence="2 3">
    <name type="scientific">Pleurodeles waltl</name>
    <name type="common">Iberian ribbed newt</name>
    <dbReference type="NCBI Taxonomy" id="8319"/>
    <lineage>
        <taxon>Eukaryota</taxon>
        <taxon>Metazoa</taxon>
        <taxon>Chordata</taxon>
        <taxon>Craniata</taxon>
        <taxon>Vertebrata</taxon>
        <taxon>Euteleostomi</taxon>
        <taxon>Amphibia</taxon>
        <taxon>Batrachia</taxon>
        <taxon>Caudata</taxon>
        <taxon>Salamandroidea</taxon>
        <taxon>Salamandridae</taxon>
        <taxon>Pleurodelinae</taxon>
        <taxon>Pleurodeles</taxon>
    </lineage>
</organism>
<keyword evidence="3" id="KW-1185">Reference proteome</keyword>
<feature type="compositionally biased region" description="Basic and acidic residues" evidence="1">
    <location>
        <begin position="39"/>
        <end position="54"/>
    </location>
</feature>
<proteinExistence type="predicted"/>
<gene>
    <name evidence="2" type="ORF">NDU88_003932</name>
</gene>
<feature type="region of interest" description="Disordered" evidence="1">
    <location>
        <begin position="35"/>
        <end position="61"/>
    </location>
</feature>
<evidence type="ECO:0000313" key="2">
    <source>
        <dbReference type="EMBL" id="KAJ1216329.1"/>
    </source>
</evidence>
<evidence type="ECO:0000313" key="3">
    <source>
        <dbReference type="Proteomes" id="UP001066276"/>
    </source>
</evidence>